<dbReference type="EMBL" id="JAPQKQ010000007">
    <property type="protein sequence ID" value="KAJ5187157.1"/>
    <property type="molecule type" value="Genomic_DNA"/>
</dbReference>
<keyword evidence="5" id="KW-1185">Reference proteome</keyword>
<dbReference type="SMART" id="SM00248">
    <property type="entry name" value="ANK"/>
    <property type="match status" value="12"/>
</dbReference>
<dbReference type="Gene3D" id="1.25.40.20">
    <property type="entry name" value="Ankyrin repeat-containing domain"/>
    <property type="match status" value="3"/>
</dbReference>
<sequence length="759" mass="83701">MNLLDLPLEIIHLIFQSIPHQWGLYSLSSLQDPNFDPNPRVFSLGLWSLNSFIQTCKTLYVPLNPFLYQWDAEFYSNRALRWAAESGNLATARLSLKAKLPEERCHKIWEYLYVATYYNQQSIVRLLLEHGIDPNRVAYWDTEVDDGEDSNNLSINLLEEATYGGSVPILELLLDHGAVTDHITFMSMLRHAAGKGHLATAKLLMENGCGLGSIDPAEHYDALCRAIETGSTSVVRFLLEKGVCPEMPPGIQPPGPSSMALAAYMHDPEIVKMLIAHGANPFPEEPVGTNVLPLVNAASVKNYAVAQLLRESIDLEMIRSRGRNQELLLLAAAACGWDDMVRQLLDQGCLVDTKVRNSYSFHSISKPDIDKQHLPAISLAADRGHYSTVQLLLSYNASYNPPSRYEEPFPLLHAVASGHLDIVELLLDHSAEPNGIGRWYDRSKDIGDLPCIYWALRHPEIFRFLLDRGADLLVPAVEASIQIDRSLHGIISISHEFEGGGRAPTSTLVVQEALKSGYTEIVQILLERGIPLQTPGQAGCWGYKPLLIAAAAGGEEMTRLVLDHGLYIFSGSLDVEEAINIAVGKAIFPLFKLLLERGLLNSPPASPGDRNILGIEIPAPPVPQKDTNTDATTVDLPADHGAYSEPRTSPLATSPLDHLFMSEAVPGPGNTDIFVQFLLEQGAEPLGGSSAFMTPLRIASKRGYIHIVRLMLRVIDRQTITEEELLLKLGVLLEIETPDAVARSSYAEYYAKRSSRNLP</sequence>
<evidence type="ECO:0000256" key="1">
    <source>
        <dbReference type="ARBA" id="ARBA00022737"/>
    </source>
</evidence>
<dbReference type="AlphaFoldDB" id="A0A9W9IZT2"/>
<name>A0A9W9IZT2_9EURO</name>
<dbReference type="PANTHER" id="PTHR24198:SF165">
    <property type="entry name" value="ANKYRIN REPEAT-CONTAINING PROTEIN-RELATED"/>
    <property type="match status" value="1"/>
</dbReference>
<feature type="repeat" description="ANK" evidence="3">
    <location>
        <begin position="406"/>
        <end position="438"/>
    </location>
</feature>
<reference evidence="4" key="1">
    <citation type="submission" date="2022-11" db="EMBL/GenBank/DDBJ databases">
        <authorList>
            <person name="Petersen C."/>
        </authorList>
    </citation>
    <scope>NUCLEOTIDE SEQUENCE</scope>
    <source>
        <strain evidence="4">IBT 20477</strain>
    </source>
</reference>
<evidence type="ECO:0000313" key="5">
    <source>
        <dbReference type="Proteomes" id="UP001150942"/>
    </source>
</evidence>
<dbReference type="PANTHER" id="PTHR24198">
    <property type="entry name" value="ANKYRIN REPEAT AND PROTEIN KINASE DOMAIN-CONTAINING PROTEIN"/>
    <property type="match status" value="1"/>
</dbReference>
<keyword evidence="1" id="KW-0677">Repeat</keyword>
<dbReference type="InterPro" id="IPR002110">
    <property type="entry name" value="Ankyrin_rpt"/>
</dbReference>
<evidence type="ECO:0000313" key="4">
    <source>
        <dbReference type="EMBL" id="KAJ5187157.1"/>
    </source>
</evidence>
<evidence type="ECO:0000256" key="3">
    <source>
        <dbReference type="PROSITE-ProRule" id="PRU00023"/>
    </source>
</evidence>
<evidence type="ECO:0008006" key="6">
    <source>
        <dbReference type="Google" id="ProtNLM"/>
    </source>
</evidence>
<dbReference type="Pfam" id="PF12796">
    <property type="entry name" value="Ank_2"/>
    <property type="match status" value="2"/>
</dbReference>
<dbReference type="Pfam" id="PF00023">
    <property type="entry name" value="Ank"/>
    <property type="match status" value="1"/>
</dbReference>
<dbReference type="PROSITE" id="PS50297">
    <property type="entry name" value="ANK_REP_REGION"/>
    <property type="match status" value="1"/>
</dbReference>
<keyword evidence="2 3" id="KW-0040">ANK repeat</keyword>
<dbReference type="SUPFAM" id="SSF48403">
    <property type="entry name" value="Ankyrin repeat"/>
    <property type="match status" value="3"/>
</dbReference>
<dbReference type="OrthoDB" id="341259at2759"/>
<comment type="caution">
    <text evidence="4">The sequence shown here is derived from an EMBL/GenBank/DDBJ whole genome shotgun (WGS) entry which is preliminary data.</text>
</comment>
<evidence type="ECO:0000256" key="2">
    <source>
        <dbReference type="ARBA" id="ARBA00023043"/>
    </source>
</evidence>
<dbReference type="PROSITE" id="PS50088">
    <property type="entry name" value="ANK_REPEAT"/>
    <property type="match status" value="1"/>
</dbReference>
<dbReference type="Proteomes" id="UP001150942">
    <property type="component" value="Unassembled WGS sequence"/>
</dbReference>
<proteinExistence type="predicted"/>
<organism evidence="4 5">
    <name type="scientific">Penicillium cf. viridicatum</name>
    <dbReference type="NCBI Taxonomy" id="2972119"/>
    <lineage>
        <taxon>Eukaryota</taxon>
        <taxon>Fungi</taxon>
        <taxon>Dikarya</taxon>
        <taxon>Ascomycota</taxon>
        <taxon>Pezizomycotina</taxon>
        <taxon>Eurotiomycetes</taxon>
        <taxon>Eurotiomycetidae</taxon>
        <taxon>Eurotiales</taxon>
        <taxon>Aspergillaceae</taxon>
        <taxon>Penicillium</taxon>
    </lineage>
</organism>
<dbReference type="InterPro" id="IPR036770">
    <property type="entry name" value="Ankyrin_rpt-contain_sf"/>
</dbReference>
<reference evidence="4" key="2">
    <citation type="journal article" date="2023" name="IMA Fungus">
        <title>Comparative genomic study of the Penicillium genus elucidates a diverse pangenome and 15 lateral gene transfer events.</title>
        <authorList>
            <person name="Petersen C."/>
            <person name="Sorensen T."/>
            <person name="Nielsen M.R."/>
            <person name="Sondergaard T.E."/>
            <person name="Sorensen J.L."/>
            <person name="Fitzpatrick D.A."/>
            <person name="Frisvad J.C."/>
            <person name="Nielsen K.L."/>
        </authorList>
    </citation>
    <scope>NUCLEOTIDE SEQUENCE</scope>
    <source>
        <strain evidence="4">IBT 20477</strain>
    </source>
</reference>
<gene>
    <name evidence="4" type="ORF">N7449_010151</name>
</gene>
<protein>
    <recommendedName>
        <fullName evidence="6">F-box domain-containing protein</fullName>
    </recommendedName>
</protein>
<accession>A0A9W9IZT2</accession>